<evidence type="ECO:0000256" key="1">
    <source>
        <dbReference type="SAM" id="SignalP"/>
    </source>
</evidence>
<gene>
    <name evidence="2" type="ORF">SSP0437_LOCUS9080</name>
</gene>
<feature type="signal peptide" evidence="1">
    <location>
        <begin position="1"/>
        <end position="19"/>
    </location>
</feature>
<dbReference type="EMBL" id="HBGL01011660">
    <property type="protein sequence ID" value="CAD9302739.1"/>
    <property type="molecule type" value="Transcribed_RNA"/>
</dbReference>
<evidence type="ECO:0000313" key="2">
    <source>
        <dbReference type="EMBL" id="CAD9302739.1"/>
    </source>
</evidence>
<feature type="chain" id="PRO_5030940618" evidence="1">
    <location>
        <begin position="20"/>
        <end position="127"/>
    </location>
</feature>
<proteinExistence type="predicted"/>
<name>A0A7S1VK77_9EUKA</name>
<dbReference type="AlphaFoldDB" id="A0A7S1VK77"/>
<protein>
    <submittedName>
        <fullName evidence="2">Uncharacterized protein</fullName>
    </submittedName>
</protein>
<organism evidence="2">
    <name type="scientific">Sexangularia sp. CB-2014</name>
    <dbReference type="NCBI Taxonomy" id="1486929"/>
    <lineage>
        <taxon>Eukaryota</taxon>
        <taxon>Amoebozoa</taxon>
        <taxon>Tubulinea</taxon>
        <taxon>Elardia</taxon>
        <taxon>Arcellinida</taxon>
        <taxon>Arcellinida incertae sedis</taxon>
        <taxon>Sexangularia</taxon>
    </lineage>
</organism>
<reference evidence="2" key="1">
    <citation type="submission" date="2021-01" db="EMBL/GenBank/DDBJ databases">
        <authorList>
            <person name="Corre E."/>
            <person name="Pelletier E."/>
            <person name="Niang G."/>
            <person name="Scheremetjew M."/>
            <person name="Finn R."/>
            <person name="Kale V."/>
            <person name="Holt S."/>
            <person name="Cochrane G."/>
            <person name="Meng A."/>
            <person name="Brown T."/>
            <person name="Cohen L."/>
        </authorList>
    </citation>
    <scope>NUCLEOTIDE SEQUENCE</scope>
    <source>
        <strain evidence="2">ATCC 50979</strain>
    </source>
</reference>
<sequence>MFFLISTVLALCVGTPAPAEPQITSTLTITSTLKHPLTLQSSSCTGCVFLANPPSSIVPGSTVKSRFEVLPGFSVGTAKVGYGGSGESVAVAIEQFQIGATPTVSFKCEPQHCTCTAGTARNTTCTI</sequence>
<accession>A0A7S1VK77</accession>
<keyword evidence="1" id="KW-0732">Signal</keyword>